<dbReference type="AlphaFoldDB" id="A0A4P6UYQ4"/>
<dbReference type="SUPFAM" id="SSF54593">
    <property type="entry name" value="Glyoxalase/Bleomycin resistance protein/Dihydroxybiphenyl dioxygenase"/>
    <property type="match status" value="1"/>
</dbReference>
<dbReference type="RefSeq" id="WP_131615854.1">
    <property type="nucleotide sequence ID" value="NZ_CP036532.1"/>
</dbReference>
<evidence type="ECO:0000259" key="1">
    <source>
        <dbReference type="PROSITE" id="PS51819"/>
    </source>
</evidence>
<dbReference type="Proteomes" id="UP000293719">
    <property type="component" value="Chromosome"/>
</dbReference>
<dbReference type="InterPro" id="IPR052164">
    <property type="entry name" value="Anthracycline_SecMetBiosynth"/>
</dbReference>
<dbReference type="GeneID" id="90766803"/>
<dbReference type="InterPro" id="IPR037523">
    <property type="entry name" value="VOC_core"/>
</dbReference>
<dbReference type="PANTHER" id="PTHR33993">
    <property type="entry name" value="GLYOXALASE-RELATED"/>
    <property type="match status" value="1"/>
</dbReference>
<dbReference type="KEGG" id="rpod:E0E05_05795"/>
<reference evidence="2 3" key="1">
    <citation type="journal article" date="2017" name="Int. J. Syst. Evol. Microbiol.">
        <title>Roseitalea porphyridii gen. nov., sp. nov., isolated from a red alga, and reclassification of Hoeflea suaedae Chung et al. 2013 as Pseudohoeflea suaedae gen. nov., comb. nov.</title>
        <authorList>
            <person name="Hyeon J.W."/>
            <person name="Jeong S.E."/>
            <person name="Baek K."/>
            <person name="Jeon C.O."/>
        </authorList>
    </citation>
    <scope>NUCLEOTIDE SEQUENCE [LARGE SCALE GENOMIC DNA]</scope>
    <source>
        <strain evidence="2 3">MA7-20</strain>
    </source>
</reference>
<accession>A0A4P6UYQ4</accession>
<dbReference type="CDD" id="cd07247">
    <property type="entry name" value="SgaA_N_like"/>
    <property type="match status" value="1"/>
</dbReference>
<dbReference type="PANTHER" id="PTHR33993:SF2">
    <property type="entry name" value="VOC DOMAIN-CONTAINING PROTEIN"/>
    <property type="match status" value="1"/>
</dbReference>
<name>A0A4P6UYQ4_9HYPH</name>
<dbReference type="Pfam" id="PF00903">
    <property type="entry name" value="Glyoxalase"/>
    <property type="match status" value="1"/>
</dbReference>
<dbReference type="PROSITE" id="PS51819">
    <property type="entry name" value="VOC"/>
    <property type="match status" value="1"/>
</dbReference>
<gene>
    <name evidence="2" type="ORF">E0E05_05795</name>
</gene>
<evidence type="ECO:0000313" key="2">
    <source>
        <dbReference type="EMBL" id="QBK30152.1"/>
    </source>
</evidence>
<sequence>MTANPVSYIEIPANDLDRAIAFYSAVFGFELERATIDGYEMALFPHAEGKPGASGALVKGDVYEPSKAGAIVYLSVADIDRALTLAAENGAQVLYSKKDIGDQGFVAEIEDSEGNRIALHQSIAT</sequence>
<protein>
    <submittedName>
        <fullName evidence="2">VOC family protein</fullName>
    </submittedName>
</protein>
<organism evidence="2 3">
    <name type="scientific">Roseitalea porphyridii</name>
    <dbReference type="NCBI Taxonomy" id="1852022"/>
    <lineage>
        <taxon>Bacteria</taxon>
        <taxon>Pseudomonadati</taxon>
        <taxon>Pseudomonadota</taxon>
        <taxon>Alphaproteobacteria</taxon>
        <taxon>Hyphomicrobiales</taxon>
        <taxon>Ahrensiaceae</taxon>
        <taxon>Roseitalea</taxon>
    </lineage>
</organism>
<proteinExistence type="predicted"/>
<feature type="domain" description="VOC" evidence="1">
    <location>
        <begin position="5"/>
        <end position="122"/>
    </location>
</feature>
<keyword evidence="3" id="KW-1185">Reference proteome</keyword>
<dbReference type="InterPro" id="IPR004360">
    <property type="entry name" value="Glyas_Fos-R_dOase_dom"/>
</dbReference>
<dbReference type="InterPro" id="IPR029068">
    <property type="entry name" value="Glyas_Bleomycin-R_OHBP_Dase"/>
</dbReference>
<evidence type="ECO:0000313" key="3">
    <source>
        <dbReference type="Proteomes" id="UP000293719"/>
    </source>
</evidence>
<dbReference type="EMBL" id="CP036532">
    <property type="protein sequence ID" value="QBK30152.1"/>
    <property type="molecule type" value="Genomic_DNA"/>
</dbReference>
<dbReference type="OrthoDB" id="9793039at2"/>
<dbReference type="Gene3D" id="3.10.180.10">
    <property type="entry name" value="2,3-Dihydroxybiphenyl 1,2-Dioxygenase, domain 1"/>
    <property type="match status" value="1"/>
</dbReference>